<dbReference type="EC" id="3.2.1.40" evidence="2"/>
<evidence type="ECO:0000313" key="8">
    <source>
        <dbReference type="EMBL" id="RXK53608.1"/>
    </source>
</evidence>
<name>A0A4Q1C598_9BACT</name>
<feature type="domain" description="Alpha-L-rhamnosidase six-hairpin glycosidase" evidence="6">
    <location>
        <begin position="484"/>
        <end position="835"/>
    </location>
</feature>
<dbReference type="EMBL" id="SDHX01000002">
    <property type="protein sequence ID" value="RXK53608.1"/>
    <property type="molecule type" value="Genomic_DNA"/>
</dbReference>
<evidence type="ECO:0000259" key="5">
    <source>
        <dbReference type="Pfam" id="PF08531"/>
    </source>
</evidence>
<dbReference type="Proteomes" id="UP000290218">
    <property type="component" value="Unassembled WGS sequence"/>
</dbReference>
<evidence type="ECO:0000256" key="1">
    <source>
        <dbReference type="ARBA" id="ARBA00001445"/>
    </source>
</evidence>
<evidence type="ECO:0000313" key="9">
    <source>
        <dbReference type="Proteomes" id="UP000290218"/>
    </source>
</evidence>
<keyword evidence="9" id="KW-1185">Reference proteome</keyword>
<dbReference type="PIRSF" id="PIRSF010631">
    <property type="entry name" value="A-rhamnsds"/>
    <property type="match status" value="1"/>
</dbReference>
<proteinExistence type="predicted"/>
<feature type="domain" description="Bacterial alpha-L-rhamnosidase N-terminal" evidence="5">
    <location>
        <begin position="166"/>
        <end position="303"/>
    </location>
</feature>
<dbReference type="AlphaFoldDB" id="A0A4Q1C598"/>
<dbReference type="InterPro" id="IPR008902">
    <property type="entry name" value="Rhamnosid_concanavalin"/>
</dbReference>
<evidence type="ECO:0000259" key="6">
    <source>
        <dbReference type="Pfam" id="PF17389"/>
    </source>
</evidence>
<accession>A0A4Q1C598</accession>
<sequence>MSFVRITHLRCEYLVAPLGLDERTPRLSWQLESAARGVRQTAYRIRVASTAEKLAAGTADLWDSGRVESNATTHIAYAGTPLASRQHCHWHVEVWIADPQVSDLRSQVSAPSRWTMGLLEKSDWSAKWIAADPEIIRRDPQAIAPTLTDPGTPALFRREFEVPGPVVRATVYATARGLFELRANGRRIGEDLFAPEWTDYDKRLHYRTYDVTGLIARGPNCLAATLGDGWWSGYVGWQEKRGRYGSLENSLLIQLEIELADGARFTLATDGSWTCNTGPILASDLQMGETYDARREHAGWDLPKETPRVVLNDAPPGWAGVEIQGFAKPADYARLANSDAWLPAREVPPPSAVLVAQRAEPVRIIETLEPDHIGNPPKGTYLYDCGQNISGWVRLHLEHVPAGTKITLRHGERLTSEGSLYTANLRRAKATDTYVVAGRPKEVWQPHFTFHGFQYFEITIDGPRPPHAFIRAIACVIHSATPPAGHFECSNAHVNRLWLNGLWSQRDNFLSVPTDCPQRDERLGWMGDAQVFCRTAMCNMDVAAFFTKWMTDVEDAQTAEGIFPDVAPRLREDIHYVGLGNLGGGAAWADAGIIIPYTLWRVYGDLRLVERHWGAMVRWLDWIERHNPDGLRLNQLFNNYGDWLCIPSDTSFGTHSPMKNLLATAYWADDAAKMARLARALGRESEAARFQAMFERVRAAFQKEWLKPDGRLAVETQTAYLLALAFDLLPPNLRAAATEHLVANIRNLDWHLSTGFVGISHLNPQLTLAGHADVAYRLLLQETYPSWLFPVLQGATTIWERWDSWTIAGGFHKDGMNSFNHYSLGSVGEWLFRHVAGIELDPEVPGYQRFVLQPHLGAGLDFARATYRTMHGEIASAWRREGDKLTWTVTVPPNTTAQVFIPSEPGTDVHADGLTVTGREGRFARCEAPAGTYTFTSTYKVEGPAPAGPV</sequence>
<dbReference type="Pfam" id="PF08531">
    <property type="entry name" value="Bac_rhamnosid_N"/>
    <property type="match status" value="1"/>
</dbReference>
<dbReference type="RefSeq" id="WP_129049457.1">
    <property type="nucleotide sequence ID" value="NZ_SDHX01000002.1"/>
</dbReference>
<dbReference type="Gene3D" id="2.60.120.260">
    <property type="entry name" value="Galactose-binding domain-like"/>
    <property type="match status" value="2"/>
</dbReference>
<dbReference type="PANTHER" id="PTHR33307:SF6">
    <property type="entry name" value="ALPHA-RHAMNOSIDASE (EUROFUNG)-RELATED"/>
    <property type="match status" value="1"/>
</dbReference>
<evidence type="ECO:0000259" key="4">
    <source>
        <dbReference type="Pfam" id="PF05592"/>
    </source>
</evidence>
<dbReference type="InterPro" id="IPR012341">
    <property type="entry name" value="6hp_glycosidase-like_sf"/>
</dbReference>
<dbReference type="InterPro" id="IPR008928">
    <property type="entry name" value="6-hairpin_glycosidase_sf"/>
</dbReference>
<gene>
    <name evidence="8" type="ORF">ESB00_18130</name>
</gene>
<organism evidence="8 9">
    <name type="scientific">Oleiharenicola lentus</name>
    <dbReference type="NCBI Taxonomy" id="2508720"/>
    <lineage>
        <taxon>Bacteria</taxon>
        <taxon>Pseudomonadati</taxon>
        <taxon>Verrucomicrobiota</taxon>
        <taxon>Opitutia</taxon>
        <taxon>Opitutales</taxon>
        <taxon>Opitutaceae</taxon>
        <taxon>Oleiharenicola</taxon>
    </lineage>
</organism>
<dbReference type="Gene3D" id="2.60.40.10">
    <property type="entry name" value="Immunoglobulins"/>
    <property type="match status" value="1"/>
</dbReference>
<protein>
    <recommendedName>
        <fullName evidence="2">alpha-L-rhamnosidase</fullName>
        <ecNumber evidence="2">3.2.1.40</ecNumber>
    </recommendedName>
</protein>
<reference evidence="8 9" key="1">
    <citation type="submission" date="2019-01" db="EMBL/GenBank/DDBJ databases">
        <title>Lacunisphaera sp. strain TWA-58.</title>
        <authorList>
            <person name="Chen W.-M."/>
        </authorList>
    </citation>
    <scope>NUCLEOTIDE SEQUENCE [LARGE SCALE GENOMIC DNA]</scope>
    <source>
        <strain evidence="8 9">TWA-58</strain>
    </source>
</reference>
<feature type="domain" description="Alpha-L-rhamnosidase C-terminal" evidence="7">
    <location>
        <begin position="837"/>
        <end position="909"/>
    </location>
</feature>
<dbReference type="OrthoDB" id="9761045at2"/>
<dbReference type="Gene3D" id="1.50.10.10">
    <property type="match status" value="1"/>
</dbReference>
<comment type="caution">
    <text evidence="8">The sequence shown here is derived from an EMBL/GenBank/DDBJ whole genome shotgun (WGS) entry which is preliminary data.</text>
</comment>
<dbReference type="InterPro" id="IPR013783">
    <property type="entry name" value="Ig-like_fold"/>
</dbReference>
<dbReference type="GO" id="GO:0005975">
    <property type="term" value="P:carbohydrate metabolic process"/>
    <property type="evidence" value="ECO:0007669"/>
    <property type="project" value="InterPro"/>
</dbReference>
<evidence type="ECO:0000256" key="2">
    <source>
        <dbReference type="ARBA" id="ARBA00012652"/>
    </source>
</evidence>
<dbReference type="GO" id="GO:0030596">
    <property type="term" value="F:alpha-L-rhamnosidase activity"/>
    <property type="evidence" value="ECO:0007669"/>
    <property type="project" value="UniProtKB-EC"/>
</dbReference>
<dbReference type="Pfam" id="PF05592">
    <property type="entry name" value="Bac_rhamnosid"/>
    <property type="match status" value="1"/>
</dbReference>
<evidence type="ECO:0000256" key="3">
    <source>
        <dbReference type="ARBA" id="ARBA00022801"/>
    </source>
</evidence>
<dbReference type="PANTHER" id="PTHR33307">
    <property type="entry name" value="ALPHA-RHAMNOSIDASE (EUROFUNG)"/>
    <property type="match status" value="1"/>
</dbReference>
<comment type="catalytic activity">
    <reaction evidence="1">
        <text>Hydrolysis of terminal non-reducing alpha-L-rhamnose residues in alpha-L-rhamnosides.</text>
        <dbReference type="EC" id="3.2.1.40"/>
    </reaction>
</comment>
<dbReference type="InterPro" id="IPR035396">
    <property type="entry name" value="Bac_rhamnosid6H"/>
</dbReference>
<dbReference type="InterPro" id="IPR035398">
    <property type="entry name" value="Bac_rhamnosid_C"/>
</dbReference>
<dbReference type="Pfam" id="PF17390">
    <property type="entry name" value="Bac_rhamnosid_C"/>
    <property type="match status" value="1"/>
</dbReference>
<dbReference type="InterPro" id="IPR016007">
    <property type="entry name" value="Alpha_rhamnosid"/>
</dbReference>
<dbReference type="Pfam" id="PF17389">
    <property type="entry name" value="Bac_rhamnosid6H"/>
    <property type="match status" value="1"/>
</dbReference>
<keyword evidence="3" id="KW-0378">Hydrolase</keyword>
<feature type="domain" description="Alpha-L-rhamnosidase concanavalin-like" evidence="4">
    <location>
        <begin position="377"/>
        <end position="459"/>
    </location>
</feature>
<dbReference type="SUPFAM" id="SSF48208">
    <property type="entry name" value="Six-hairpin glycosidases"/>
    <property type="match status" value="1"/>
</dbReference>
<dbReference type="Pfam" id="PF25788">
    <property type="entry name" value="Ig_Rha78A_N"/>
    <property type="match status" value="1"/>
</dbReference>
<dbReference type="InterPro" id="IPR013737">
    <property type="entry name" value="Bac_rhamnosid_N"/>
</dbReference>
<dbReference type="Gene3D" id="2.60.420.10">
    <property type="entry name" value="Maltose phosphorylase, domain 3"/>
    <property type="match status" value="1"/>
</dbReference>
<evidence type="ECO:0000259" key="7">
    <source>
        <dbReference type="Pfam" id="PF17390"/>
    </source>
</evidence>